<dbReference type="PANTHER" id="PTHR22916:SF3">
    <property type="entry name" value="UDP-GLCNAC:BETAGAL BETA-1,3-N-ACETYLGLUCOSAMINYLTRANSFERASE-LIKE PROTEIN 1"/>
    <property type="match status" value="1"/>
</dbReference>
<protein>
    <recommendedName>
        <fullName evidence="1">Glycosyltransferase 2-like domain-containing protein</fullName>
    </recommendedName>
</protein>
<organism evidence="2 3">
    <name type="scientific">Dulcicalothrix desertica PCC 7102</name>
    <dbReference type="NCBI Taxonomy" id="232991"/>
    <lineage>
        <taxon>Bacteria</taxon>
        <taxon>Bacillati</taxon>
        <taxon>Cyanobacteriota</taxon>
        <taxon>Cyanophyceae</taxon>
        <taxon>Nostocales</taxon>
        <taxon>Calotrichaceae</taxon>
        <taxon>Dulcicalothrix</taxon>
    </lineage>
</organism>
<name>A0A3S1B750_9CYAN</name>
<reference evidence="2" key="1">
    <citation type="submission" date="2018-12" db="EMBL/GenBank/DDBJ databases">
        <authorList>
            <person name="Will S."/>
            <person name="Neumann-Schaal M."/>
            <person name="Henke P."/>
        </authorList>
    </citation>
    <scope>NUCLEOTIDE SEQUENCE</scope>
    <source>
        <strain evidence="2">PCC 7102</strain>
    </source>
</reference>
<dbReference type="EMBL" id="RSCL01000007">
    <property type="protein sequence ID" value="RUT06176.1"/>
    <property type="molecule type" value="Genomic_DNA"/>
</dbReference>
<evidence type="ECO:0000313" key="3">
    <source>
        <dbReference type="Proteomes" id="UP000271624"/>
    </source>
</evidence>
<dbReference type="SUPFAM" id="SSF53448">
    <property type="entry name" value="Nucleotide-diphospho-sugar transferases"/>
    <property type="match status" value="1"/>
</dbReference>
<dbReference type="Proteomes" id="UP000271624">
    <property type="component" value="Unassembled WGS sequence"/>
</dbReference>
<proteinExistence type="predicted"/>
<gene>
    <name evidence="2" type="ORF">DSM106972_033820</name>
</gene>
<dbReference type="GO" id="GO:0016758">
    <property type="term" value="F:hexosyltransferase activity"/>
    <property type="evidence" value="ECO:0007669"/>
    <property type="project" value="UniProtKB-ARBA"/>
</dbReference>
<evidence type="ECO:0000259" key="1">
    <source>
        <dbReference type="Pfam" id="PF00535"/>
    </source>
</evidence>
<dbReference type="Pfam" id="PF00535">
    <property type="entry name" value="Glycos_transf_2"/>
    <property type="match status" value="1"/>
</dbReference>
<feature type="domain" description="Glycosyltransferase 2-like" evidence="1">
    <location>
        <begin position="6"/>
        <end position="123"/>
    </location>
</feature>
<dbReference type="AlphaFoldDB" id="A0A3S1B750"/>
<evidence type="ECO:0000313" key="2">
    <source>
        <dbReference type="EMBL" id="RUT06176.1"/>
    </source>
</evidence>
<dbReference type="InterPro" id="IPR029044">
    <property type="entry name" value="Nucleotide-diphossugar_trans"/>
</dbReference>
<reference evidence="2" key="2">
    <citation type="journal article" date="2019" name="Genome Biol. Evol.">
        <title>Day and night: Metabolic profiles and evolutionary relationships of six axenic non-marine cyanobacteria.</title>
        <authorList>
            <person name="Will S.E."/>
            <person name="Henke P."/>
            <person name="Boedeker C."/>
            <person name="Huang S."/>
            <person name="Brinkmann H."/>
            <person name="Rohde M."/>
            <person name="Jarek M."/>
            <person name="Friedl T."/>
            <person name="Seufert S."/>
            <person name="Schumacher M."/>
            <person name="Overmann J."/>
            <person name="Neumann-Schaal M."/>
            <person name="Petersen J."/>
        </authorList>
    </citation>
    <scope>NUCLEOTIDE SEQUENCE [LARGE SCALE GENOMIC DNA]</scope>
    <source>
        <strain evidence="2">PCC 7102</strain>
    </source>
</reference>
<keyword evidence="3" id="KW-1185">Reference proteome</keyword>
<dbReference type="InterPro" id="IPR001173">
    <property type="entry name" value="Glyco_trans_2-like"/>
</dbReference>
<comment type="caution">
    <text evidence="2">The sequence shown here is derived from an EMBL/GenBank/DDBJ whole genome shotgun (WGS) entry which is preliminary data.</text>
</comment>
<accession>A0A3S1B750</accession>
<dbReference type="RefSeq" id="WP_186538407.1">
    <property type="nucleotide sequence ID" value="NZ_RSCL01000007.1"/>
</dbReference>
<dbReference type="Gene3D" id="3.90.550.10">
    <property type="entry name" value="Spore Coat Polysaccharide Biosynthesis Protein SpsA, Chain A"/>
    <property type="match status" value="1"/>
</dbReference>
<dbReference type="PANTHER" id="PTHR22916">
    <property type="entry name" value="GLYCOSYLTRANSFERASE"/>
    <property type="match status" value="1"/>
</dbReference>
<sequence>MSKLVSIIIPCYNASHWIAEAIVSCLWQTYPNIEIIIIDDGSKDNSLEIIKSYAKQYKNIIWRRIPHTGGNHARNVGLSLSKGEYIQFLDADDCILPEKIQHQVDFLKSTGADVVYGDWRHQYHYNNGSYTLGDIKITGQQTDILESLLGTWWVAVAALLYTRKTIERSDGWDETLSTAQDRDFLISVVMRGAKVMYQPGCYSIYRRYGNVTVSTVSRPHWVMGHCVVLEKAERKLIQNKRLSSNYRRALAAGYFDMARYSLFEDYSLYLKLLDAALKRCPDFQGNSKNGIYRRLRAIIGFRRTEQIVCCLLIAKKHLNSIIDTLAGLKSTNLGDAT</sequence>